<protein>
    <recommendedName>
        <fullName evidence="2">histidine kinase</fullName>
        <ecNumber evidence="2">2.7.13.3</ecNumber>
    </recommendedName>
</protein>
<feature type="transmembrane region" description="Helical" evidence="10">
    <location>
        <begin position="74"/>
        <end position="91"/>
    </location>
</feature>
<dbReference type="Pfam" id="PF07730">
    <property type="entry name" value="HisKA_3"/>
    <property type="match status" value="1"/>
</dbReference>
<accession>A0ABX6STA9</accession>
<dbReference type="RefSeq" id="WP_154596839.1">
    <property type="nucleotide sequence ID" value="NZ_CP060587.1"/>
</dbReference>
<gene>
    <name evidence="12" type="ORF">H9L21_11100</name>
</gene>
<keyword evidence="10" id="KW-1133">Transmembrane helix</keyword>
<evidence type="ECO:0000313" key="12">
    <source>
        <dbReference type="EMBL" id="QNL93654.1"/>
    </source>
</evidence>
<name>A0ABX6STA9_9ACTN</name>
<keyword evidence="10" id="KW-0472">Membrane</keyword>
<feature type="coiled-coil region" evidence="9">
    <location>
        <begin position="172"/>
        <end position="199"/>
    </location>
</feature>
<evidence type="ECO:0000256" key="6">
    <source>
        <dbReference type="ARBA" id="ARBA00022777"/>
    </source>
</evidence>
<keyword evidence="4" id="KW-0808">Transferase</keyword>
<dbReference type="InterPro" id="IPR050482">
    <property type="entry name" value="Sensor_HK_TwoCompSys"/>
</dbReference>
<comment type="catalytic activity">
    <reaction evidence="1">
        <text>ATP + protein L-histidine = ADP + protein N-phospho-L-histidine.</text>
        <dbReference type="EC" id="2.7.13.3"/>
    </reaction>
</comment>
<dbReference type="EMBL" id="CP060587">
    <property type="protein sequence ID" value="QNL93654.1"/>
    <property type="molecule type" value="Genomic_DNA"/>
</dbReference>
<dbReference type="SUPFAM" id="SSF55874">
    <property type="entry name" value="ATPase domain of HSP90 chaperone/DNA topoisomerase II/histidine kinase"/>
    <property type="match status" value="1"/>
</dbReference>
<feature type="transmembrane region" description="Helical" evidence="10">
    <location>
        <begin position="49"/>
        <end position="67"/>
    </location>
</feature>
<evidence type="ECO:0000256" key="2">
    <source>
        <dbReference type="ARBA" id="ARBA00012438"/>
    </source>
</evidence>
<dbReference type="PANTHER" id="PTHR24421">
    <property type="entry name" value="NITRATE/NITRITE SENSOR PROTEIN NARX-RELATED"/>
    <property type="match status" value="1"/>
</dbReference>
<keyword evidence="5" id="KW-0547">Nucleotide-binding</keyword>
<dbReference type="Proteomes" id="UP000515871">
    <property type="component" value="Chromosome"/>
</dbReference>
<feature type="domain" description="Signal transduction histidine kinase subgroup 3 dimerisation and phosphoacceptor" evidence="11">
    <location>
        <begin position="200"/>
        <end position="265"/>
    </location>
</feature>
<dbReference type="CDD" id="cd16917">
    <property type="entry name" value="HATPase_UhpB-NarQ-NarX-like"/>
    <property type="match status" value="1"/>
</dbReference>
<reference evidence="12 13" key="1">
    <citation type="submission" date="2020-08" db="EMBL/GenBank/DDBJ databases">
        <title>Novel species in genus Aeromicrobium.</title>
        <authorList>
            <person name="Zhang G."/>
        </authorList>
    </citation>
    <scope>NUCLEOTIDE SEQUENCE [LARGE SCALE GENOMIC DNA]</scope>
    <source>
        <strain evidence="13">zg-629</strain>
    </source>
</reference>
<evidence type="ECO:0000256" key="3">
    <source>
        <dbReference type="ARBA" id="ARBA00022553"/>
    </source>
</evidence>
<evidence type="ECO:0000256" key="5">
    <source>
        <dbReference type="ARBA" id="ARBA00022741"/>
    </source>
</evidence>
<keyword evidence="7" id="KW-0067">ATP-binding</keyword>
<keyword evidence="6 12" id="KW-0418">Kinase</keyword>
<dbReference type="InterPro" id="IPR011712">
    <property type="entry name" value="Sig_transdc_His_kin_sub3_dim/P"/>
</dbReference>
<evidence type="ECO:0000256" key="9">
    <source>
        <dbReference type="SAM" id="Coils"/>
    </source>
</evidence>
<dbReference type="EC" id="2.7.13.3" evidence="2"/>
<evidence type="ECO:0000313" key="13">
    <source>
        <dbReference type="Proteomes" id="UP000515871"/>
    </source>
</evidence>
<evidence type="ECO:0000256" key="4">
    <source>
        <dbReference type="ARBA" id="ARBA00022679"/>
    </source>
</evidence>
<evidence type="ECO:0000256" key="8">
    <source>
        <dbReference type="ARBA" id="ARBA00023012"/>
    </source>
</evidence>
<evidence type="ECO:0000256" key="7">
    <source>
        <dbReference type="ARBA" id="ARBA00022840"/>
    </source>
</evidence>
<dbReference type="InterPro" id="IPR036890">
    <property type="entry name" value="HATPase_C_sf"/>
</dbReference>
<keyword evidence="8" id="KW-0902">Two-component regulatory system</keyword>
<feature type="transmembrane region" description="Helical" evidence="10">
    <location>
        <begin position="122"/>
        <end position="140"/>
    </location>
</feature>
<organism evidence="12 13">
    <name type="scientific">Aeromicrobium senzhongii</name>
    <dbReference type="NCBI Taxonomy" id="2663859"/>
    <lineage>
        <taxon>Bacteria</taxon>
        <taxon>Bacillati</taxon>
        <taxon>Actinomycetota</taxon>
        <taxon>Actinomycetes</taxon>
        <taxon>Propionibacteriales</taxon>
        <taxon>Nocardioidaceae</taxon>
        <taxon>Aeromicrobium</taxon>
    </lineage>
</organism>
<dbReference type="Gene3D" id="1.20.5.1930">
    <property type="match status" value="1"/>
</dbReference>
<evidence type="ECO:0000259" key="11">
    <source>
        <dbReference type="Pfam" id="PF07730"/>
    </source>
</evidence>
<sequence length="415" mass="42404">MNQSLTPRAVDAAVAGVTWLVAVAGLVALPVVAAVDSEGLGDVPGPDDARWWVLLLGLSAQAAALLMARERPALTAPLVAAIGCGVSLVAGETAPGLTSLAVVVAVYRAVSVGSVARLRWPLLGSAALVAVAVIGAGAGADAPVALVVEGLAQAALVVGAPVAVASFLSSRRAAARAQRNEAEAIVREHEARLEAAIARERTGMARELHDIAAHHLSGIAVMLAAVDRQIETDPQAARAAVREVRGQSREVLDDLRRLVGLLRDDDVARTSVECIESVTGLVEQAGAAPGGVEFVTLRGSDQLPTAAGVGPLAQLAAYRMVQEALANARSHAPGARCRVEVDDRAADRLVVTVDNAPSTVAPSGSSGGFGLRGMQERADLVGAQLEYGPSVDGGWRVRMTLSREPGTASTGGEHA</sequence>
<evidence type="ECO:0000256" key="1">
    <source>
        <dbReference type="ARBA" id="ARBA00000085"/>
    </source>
</evidence>
<evidence type="ECO:0000256" key="10">
    <source>
        <dbReference type="SAM" id="Phobius"/>
    </source>
</evidence>
<dbReference type="PANTHER" id="PTHR24421:SF10">
    <property type="entry name" value="NITRATE_NITRITE SENSOR PROTEIN NARQ"/>
    <property type="match status" value="1"/>
</dbReference>
<feature type="transmembrane region" description="Helical" evidence="10">
    <location>
        <begin position="12"/>
        <end position="34"/>
    </location>
</feature>
<feature type="transmembrane region" description="Helical" evidence="10">
    <location>
        <begin position="146"/>
        <end position="169"/>
    </location>
</feature>
<keyword evidence="9" id="KW-0175">Coiled coil</keyword>
<keyword evidence="3" id="KW-0597">Phosphoprotein</keyword>
<keyword evidence="13" id="KW-1185">Reference proteome</keyword>
<dbReference type="Gene3D" id="3.30.565.10">
    <property type="entry name" value="Histidine kinase-like ATPase, C-terminal domain"/>
    <property type="match status" value="1"/>
</dbReference>
<keyword evidence="10" id="KW-0812">Transmembrane</keyword>
<proteinExistence type="predicted"/>
<dbReference type="GO" id="GO:0016301">
    <property type="term" value="F:kinase activity"/>
    <property type="evidence" value="ECO:0007669"/>
    <property type="project" value="UniProtKB-KW"/>
</dbReference>
<feature type="transmembrane region" description="Helical" evidence="10">
    <location>
        <begin position="97"/>
        <end position="115"/>
    </location>
</feature>